<feature type="region of interest" description="Disordered" evidence="1">
    <location>
        <begin position="94"/>
        <end position="117"/>
    </location>
</feature>
<name>A0A9W6SVF2_CANBO</name>
<proteinExistence type="predicted"/>
<comment type="caution">
    <text evidence="2">The sequence shown here is derived from an EMBL/GenBank/DDBJ whole genome shotgun (WGS) entry which is preliminary data.</text>
</comment>
<feature type="region of interest" description="Disordered" evidence="1">
    <location>
        <begin position="137"/>
        <end position="171"/>
    </location>
</feature>
<keyword evidence="3" id="KW-1185">Reference proteome</keyword>
<evidence type="ECO:0000256" key="1">
    <source>
        <dbReference type="SAM" id="MobiDB-lite"/>
    </source>
</evidence>
<dbReference type="EMBL" id="BSXN01000213">
    <property type="protein sequence ID" value="GME67622.1"/>
    <property type="molecule type" value="Genomic_DNA"/>
</dbReference>
<protein>
    <submittedName>
        <fullName evidence="2">Unnamed protein product</fullName>
    </submittedName>
</protein>
<sequence length="349" mass="40738">MKFYYSLRDFLLIGDLIYDFKMITIYGDTYNFRNFNEYKQRDINSEIGNAIRDEIGNDSNESNEFNNLENERLLSKKNKYNEYNSFDDGYEEFVEGGGTKNNSNNNNNNKKNGSIVKNINDRKILQGFRYKDGGKSNYWLPDDHNINNTSQTDFNKSDSQRGRRLSTTTNSSYTKSISHQYLIEAYNNKLNNERTKSIDDNISFYNNRSDVNNSIGGYDGANNRSSFENSSILSSNSSVSPNRNYLNSNLTINNDIIFEPIFDDLNNNELMKDEKLYRYVKTHYIKEEKINYPVSFDYHADKIKKLKQIRDSLSFSANNSMNNNNNHNSNNSFTRNVNYNRDRLSIDSV</sequence>
<feature type="region of interest" description="Disordered" evidence="1">
    <location>
        <begin position="317"/>
        <end position="336"/>
    </location>
</feature>
<dbReference type="Proteomes" id="UP001165120">
    <property type="component" value="Unassembled WGS sequence"/>
</dbReference>
<evidence type="ECO:0000313" key="3">
    <source>
        <dbReference type="Proteomes" id="UP001165120"/>
    </source>
</evidence>
<evidence type="ECO:0000313" key="2">
    <source>
        <dbReference type="EMBL" id="GME67622.1"/>
    </source>
</evidence>
<reference evidence="2" key="1">
    <citation type="submission" date="2023-04" db="EMBL/GenBank/DDBJ databases">
        <title>Candida boidinii NBRC 10035.</title>
        <authorList>
            <person name="Ichikawa N."/>
            <person name="Sato H."/>
            <person name="Tonouchi N."/>
        </authorList>
    </citation>
    <scope>NUCLEOTIDE SEQUENCE</scope>
    <source>
        <strain evidence="2">NBRC 10035</strain>
    </source>
</reference>
<accession>A0A9W6SVF2</accession>
<gene>
    <name evidence="2" type="ORF">Cboi02_000101300</name>
</gene>
<feature type="compositionally biased region" description="Low complexity" evidence="1">
    <location>
        <begin position="100"/>
        <end position="117"/>
    </location>
</feature>
<dbReference type="AlphaFoldDB" id="A0A9W6SVF2"/>
<organism evidence="2 3">
    <name type="scientific">Candida boidinii</name>
    <name type="common">Yeast</name>
    <dbReference type="NCBI Taxonomy" id="5477"/>
    <lineage>
        <taxon>Eukaryota</taxon>
        <taxon>Fungi</taxon>
        <taxon>Dikarya</taxon>
        <taxon>Ascomycota</taxon>
        <taxon>Saccharomycotina</taxon>
        <taxon>Pichiomycetes</taxon>
        <taxon>Pichiales</taxon>
        <taxon>Pichiaceae</taxon>
        <taxon>Ogataea</taxon>
        <taxon>Ogataea/Candida clade</taxon>
    </lineage>
</organism>